<keyword evidence="3" id="KW-1185">Reference proteome</keyword>
<feature type="compositionally biased region" description="Polar residues" evidence="1">
    <location>
        <begin position="167"/>
        <end position="179"/>
    </location>
</feature>
<sequence>MVRSQSKRQRTHVWSHPAVSETQESAFTQVKLYRILAHSVNLPYACPLCLGGYSRYDALYAHFKTTEEPQHRALKNLWFSGRCTVCNEPSDQVLRHMEKRHPESYQSLMKSTLCLRSEVNVMIPASPGCFQHTFLFPLRRSDSIVTLPQRKRKTARPHTRQKIGRVPTTTTQEATSFPSFESADEGMSLLGADETFMFGNNGMIFNSNLYWYRRTKLSN</sequence>
<name>A0A5N6E880_9EURO</name>
<evidence type="ECO:0008006" key="4">
    <source>
        <dbReference type="Google" id="ProtNLM"/>
    </source>
</evidence>
<evidence type="ECO:0000313" key="2">
    <source>
        <dbReference type="EMBL" id="KAB8213559.1"/>
    </source>
</evidence>
<feature type="region of interest" description="Disordered" evidence="1">
    <location>
        <begin position="149"/>
        <end position="180"/>
    </location>
</feature>
<protein>
    <recommendedName>
        <fullName evidence="4">C2H2-type domain-containing protein</fullName>
    </recommendedName>
</protein>
<evidence type="ECO:0000313" key="3">
    <source>
        <dbReference type="Proteomes" id="UP000326799"/>
    </source>
</evidence>
<proteinExistence type="predicted"/>
<feature type="compositionally biased region" description="Basic residues" evidence="1">
    <location>
        <begin position="149"/>
        <end position="163"/>
    </location>
</feature>
<reference evidence="2 3" key="1">
    <citation type="submission" date="2019-04" db="EMBL/GenBank/DDBJ databases">
        <title>Fungal friends and foes A comparative genomics study of 23 Aspergillus species from section Flavi.</title>
        <authorList>
            <consortium name="DOE Joint Genome Institute"/>
            <person name="Kjaerbolling I."/>
            <person name="Vesth T.C."/>
            <person name="Frisvad J.C."/>
            <person name="Nybo J.L."/>
            <person name="Theobald S."/>
            <person name="Kildgaard S."/>
            <person name="Petersen T.I."/>
            <person name="Kuo A."/>
            <person name="Sato A."/>
            <person name="Lyhne E.K."/>
            <person name="Kogle M.E."/>
            <person name="Wiebenga A."/>
            <person name="Kun R.S."/>
            <person name="Lubbers R.J."/>
            <person name="Makela M.R."/>
            <person name="Barry K."/>
            <person name="Chovatia M."/>
            <person name="Clum A."/>
            <person name="Daum C."/>
            <person name="Haridas S."/>
            <person name="He G."/>
            <person name="LaButti K."/>
            <person name="Lipzen A."/>
            <person name="Mondo S."/>
            <person name="Pangilinan J."/>
            <person name="Riley R."/>
            <person name="Salamov A."/>
            <person name="Simmons B.A."/>
            <person name="Magnuson J.K."/>
            <person name="Henrissat B."/>
            <person name="Mortensen U.H."/>
            <person name="Larsen T.O."/>
            <person name="De vries R.P."/>
            <person name="Grigoriev I.V."/>
            <person name="Machida M."/>
            <person name="Baker S.E."/>
            <person name="Andersen M.R."/>
        </authorList>
    </citation>
    <scope>NUCLEOTIDE SEQUENCE [LARGE SCALE GENOMIC DNA]</scope>
    <source>
        <strain evidence="2 3">CBS 126849</strain>
    </source>
</reference>
<organism evidence="2 3">
    <name type="scientific">Aspergillus novoparasiticus</name>
    <dbReference type="NCBI Taxonomy" id="986946"/>
    <lineage>
        <taxon>Eukaryota</taxon>
        <taxon>Fungi</taxon>
        <taxon>Dikarya</taxon>
        <taxon>Ascomycota</taxon>
        <taxon>Pezizomycotina</taxon>
        <taxon>Eurotiomycetes</taxon>
        <taxon>Eurotiomycetidae</taxon>
        <taxon>Eurotiales</taxon>
        <taxon>Aspergillaceae</taxon>
        <taxon>Aspergillus</taxon>
        <taxon>Aspergillus subgen. Circumdati</taxon>
    </lineage>
</organism>
<accession>A0A5N6E880</accession>
<dbReference type="Proteomes" id="UP000326799">
    <property type="component" value="Unassembled WGS sequence"/>
</dbReference>
<dbReference type="AlphaFoldDB" id="A0A5N6E880"/>
<dbReference type="EMBL" id="ML733595">
    <property type="protein sequence ID" value="KAB8213559.1"/>
    <property type="molecule type" value="Genomic_DNA"/>
</dbReference>
<evidence type="ECO:0000256" key="1">
    <source>
        <dbReference type="SAM" id="MobiDB-lite"/>
    </source>
</evidence>
<gene>
    <name evidence="2" type="ORF">BDV33DRAFT_57480</name>
</gene>